<feature type="compositionally biased region" description="Basic residues" evidence="1">
    <location>
        <begin position="16"/>
        <end position="30"/>
    </location>
</feature>
<proteinExistence type="predicted"/>
<dbReference type="EMBL" id="MPUH01000844">
    <property type="protein sequence ID" value="OMJ73136.1"/>
    <property type="molecule type" value="Genomic_DNA"/>
</dbReference>
<evidence type="ECO:0000313" key="3">
    <source>
        <dbReference type="Proteomes" id="UP000187209"/>
    </source>
</evidence>
<dbReference type="Proteomes" id="UP000187209">
    <property type="component" value="Unassembled WGS sequence"/>
</dbReference>
<dbReference type="AlphaFoldDB" id="A0A1R2B8Q2"/>
<feature type="region of interest" description="Disordered" evidence="1">
    <location>
        <begin position="16"/>
        <end position="38"/>
    </location>
</feature>
<comment type="caution">
    <text evidence="2">The sequence shown here is derived from an EMBL/GenBank/DDBJ whole genome shotgun (WGS) entry which is preliminary data.</text>
</comment>
<evidence type="ECO:0000256" key="1">
    <source>
        <dbReference type="SAM" id="MobiDB-lite"/>
    </source>
</evidence>
<reference evidence="2 3" key="1">
    <citation type="submission" date="2016-11" db="EMBL/GenBank/DDBJ databases">
        <title>The macronuclear genome of Stentor coeruleus: a giant cell with tiny introns.</title>
        <authorList>
            <person name="Slabodnick M."/>
            <person name="Ruby J.G."/>
            <person name="Reiff S.B."/>
            <person name="Swart E.C."/>
            <person name="Gosai S."/>
            <person name="Prabakaran S."/>
            <person name="Witkowska E."/>
            <person name="Larue G.E."/>
            <person name="Fisher S."/>
            <person name="Freeman R.M."/>
            <person name="Gunawardena J."/>
            <person name="Chu W."/>
            <person name="Stover N.A."/>
            <person name="Gregory B.D."/>
            <person name="Nowacki M."/>
            <person name="Derisi J."/>
            <person name="Roy S.W."/>
            <person name="Marshall W.F."/>
            <person name="Sood P."/>
        </authorList>
    </citation>
    <scope>NUCLEOTIDE SEQUENCE [LARGE SCALE GENOMIC DNA]</scope>
    <source>
        <strain evidence="2">WM001</strain>
    </source>
</reference>
<protein>
    <submittedName>
        <fullName evidence="2">Uncharacterized protein</fullName>
    </submittedName>
</protein>
<organism evidence="2 3">
    <name type="scientific">Stentor coeruleus</name>
    <dbReference type="NCBI Taxonomy" id="5963"/>
    <lineage>
        <taxon>Eukaryota</taxon>
        <taxon>Sar</taxon>
        <taxon>Alveolata</taxon>
        <taxon>Ciliophora</taxon>
        <taxon>Postciliodesmatophora</taxon>
        <taxon>Heterotrichea</taxon>
        <taxon>Heterotrichida</taxon>
        <taxon>Stentoridae</taxon>
        <taxon>Stentor</taxon>
    </lineage>
</organism>
<sequence>MDLLFKGKSPELQIKSRKRQFQPRQKHNRKRNESLDTTHFSEIDMDRSGFYNRISLLQEFPIKSHQEKSLHGHCSVSPKIRRNSRLDHTKRLSPYSVHNSYITVAERVAKPIHKMKQKPKIDLLALQNHFLEFQKKSMFLLKQLEKNVLG</sequence>
<accession>A0A1R2B8Q2</accession>
<evidence type="ECO:0000313" key="2">
    <source>
        <dbReference type="EMBL" id="OMJ73136.1"/>
    </source>
</evidence>
<gene>
    <name evidence="2" type="ORF">SteCoe_28257</name>
</gene>
<keyword evidence="3" id="KW-1185">Reference proteome</keyword>
<name>A0A1R2B8Q2_9CILI</name>